<sequence length="89" mass="10565">ALCLFIYLFNLFFCLCISEFYCPTKNHLPFIKQEYLHSDKNMINDDKYLQLKEHDQLSDVIPEYDSNKINTMINMNSSTSVSEMTRNIK</sequence>
<protein>
    <submittedName>
        <fullName evidence="2">Uncharacterized protein</fullName>
    </submittedName>
</protein>
<feature type="chain" id="PRO_5002111716" evidence="1">
    <location>
        <begin position="19"/>
        <end position="89"/>
    </location>
</feature>
<feature type="non-terminal residue" evidence="2">
    <location>
        <position position="89"/>
    </location>
</feature>
<evidence type="ECO:0000313" key="2">
    <source>
        <dbReference type="EMBL" id="CEK87262.1"/>
    </source>
</evidence>
<proteinExistence type="predicted"/>
<dbReference type="AlphaFoldDB" id="A0A0B7B313"/>
<keyword evidence="1" id="KW-0732">Signal</keyword>
<name>A0A0B7B313_9EUPU</name>
<gene>
    <name evidence="2" type="primary">ORF158252</name>
</gene>
<feature type="non-terminal residue" evidence="2">
    <location>
        <position position="1"/>
    </location>
</feature>
<reference evidence="2" key="1">
    <citation type="submission" date="2014-12" db="EMBL/GenBank/DDBJ databases">
        <title>Insight into the proteome of Arion vulgaris.</title>
        <authorList>
            <person name="Aradska J."/>
            <person name="Bulat T."/>
            <person name="Smidak R."/>
            <person name="Sarate P."/>
            <person name="Gangsoo J."/>
            <person name="Sialana F."/>
            <person name="Bilban M."/>
            <person name="Lubec G."/>
        </authorList>
    </citation>
    <scope>NUCLEOTIDE SEQUENCE</scope>
    <source>
        <tissue evidence="2">Skin</tissue>
    </source>
</reference>
<evidence type="ECO:0000256" key="1">
    <source>
        <dbReference type="SAM" id="SignalP"/>
    </source>
</evidence>
<accession>A0A0B7B313</accession>
<feature type="signal peptide" evidence="1">
    <location>
        <begin position="1"/>
        <end position="18"/>
    </location>
</feature>
<dbReference type="EMBL" id="HACG01040397">
    <property type="protein sequence ID" value="CEK87262.1"/>
    <property type="molecule type" value="Transcribed_RNA"/>
</dbReference>
<organism evidence="2">
    <name type="scientific">Arion vulgaris</name>
    <dbReference type="NCBI Taxonomy" id="1028688"/>
    <lineage>
        <taxon>Eukaryota</taxon>
        <taxon>Metazoa</taxon>
        <taxon>Spiralia</taxon>
        <taxon>Lophotrochozoa</taxon>
        <taxon>Mollusca</taxon>
        <taxon>Gastropoda</taxon>
        <taxon>Heterobranchia</taxon>
        <taxon>Euthyneura</taxon>
        <taxon>Panpulmonata</taxon>
        <taxon>Eupulmonata</taxon>
        <taxon>Stylommatophora</taxon>
        <taxon>Helicina</taxon>
        <taxon>Arionoidea</taxon>
        <taxon>Arionidae</taxon>
        <taxon>Arion</taxon>
    </lineage>
</organism>